<dbReference type="InParanoid" id="H2Y7J7"/>
<evidence type="ECO:0000256" key="1">
    <source>
        <dbReference type="SAM" id="MobiDB-lite"/>
    </source>
</evidence>
<reference evidence="2" key="3">
    <citation type="submission" date="2025-09" db="UniProtKB">
        <authorList>
            <consortium name="Ensembl"/>
        </authorList>
    </citation>
    <scope>IDENTIFICATION</scope>
</reference>
<protein>
    <submittedName>
        <fullName evidence="2">Uncharacterized protein</fullName>
    </submittedName>
</protein>
<evidence type="ECO:0000313" key="2">
    <source>
        <dbReference type="Ensembl" id="ENSCSAVP00000001295.1"/>
    </source>
</evidence>
<reference evidence="2" key="2">
    <citation type="submission" date="2025-08" db="UniProtKB">
        <authorList>
            <consortium name="Ensembl"/>
        </authorList>
    </citation>
    <scope>IDENTIFICATION</scope>
</reference>
<sequence>MLGYSPSLLKLATHVKPISICRSFNQVSMVHIFNRQNTIFASRIAQFLLPSNTIIQPDRGVKRGKHLQENKEAWAAKNVVHDRREDYNDQENDER</sequence>
<reference evidence="3" key="1">
    <citation type="submission" date="2003-08" db="EMBL/GenBank/DDBJ databases">
        <authorList>
            <person name="Birren B."/>
            <person name="Nusbaum C."/>
            <person name="Abebe A."/>
            <person name="Abouelleil A."/>
            <person name="Adekoya E."/>
            <person name="Ait-zahra M."/>
            <person name="Allen N."/>
            <person name="Allen T."/>
            <person name="An P."/>
            <person name="Anderson M."/>
            <person name="Anderson S."/>
            <person name="Arachchi H."/>
            <person name="Armbruster J."/>
            <person name="Bachantsang P."/>
            <person name="Baldwin J."/>
            <person name="Barry A."/>
            <person name="Bayul T."/>
            <person name="Blitshsteyn B."/>
            <person name="Bloom T."/>
            <person name="Blye J."/>
            <person name="Boguslavskiy L."/>
            <person name="Borowsky M."/>
            <person name="Boukhgalter B."/>
            <person name="Brunache A."/>
            <person name="Butler J."/>
            <person name="Calixte N."/>
            <person name="Calvo S."/>
            <person name="Camarata J."/>
            <person name="Campo K."/>
            <person name="Chang J."/>
            <person name="Cheshatsang Y."/>
            <person name="Citroen M."/>
            <person name="Collymore A."/>
            <person name="Considine T."/>
            <person name="Cook A."/>
            <person name="Cooke P."/>
            <person name="Corum B."/>
            <person name="Cuomo C."/>
            <person name="David R."/>
            <person name="Dawoe T."/>
            <person name="Degray S."/>
            <person name="Dodge S."/>
            <person name="Dooley K."/>
            <person name="Dorje P."/>
            <person name="Dorjee K."/>
            <person name="Dorris L."/>
            <person name="Duffey N."/>
            <person name="Dupes A."/>
            <person name="Elkins T."/>
            <person name="Engels R."/>
            <person name="Erickson J."/>
            <person name="Farina A."/>
            <person name="Faro S."/>
            <person name="Ferreira P."/>
            <person name="Fischer H."/>
            <person name="Fitzgerald M."/>
            <person name="Foley K."/>
            <person name="Gage D."/>
            <person name="Galagan J."/>
            <person name="Gearin G."/>
            <person name="Gnerre S."/>
            <person name="Gnirke A."/>
            <person name="Goyette A."/>
            <person name="Graham J."/>
            <person name="Grandbois E."/>
            <person name="Gyaltsen K."/>
            <person name="Hafez N."/>
            <person name="Hagopian D."/>
            <person name="Hagos B."/>
            <person name="Hall J."/>
            <person name="Hatcher B."/>
            <person name="Heller A."/>
            <person name="Higgins H."/>
            <person name="Honan T."/>
            <person name="Horn A."/>
            <person name="Houde N."/>
            <person name="Hughes L."/>
            <person name="Hulme W."/>
            <person name="Husby E."/>
            <person name="Iliev I."/>
            <person name="Jaffe D."/>
            <person name="Jones C."/>
            <person name="Kamal M."/>
            <person name="Kamat A."/>
            <person name="Kamvysselis M."/>
            <person name="Karlsson E."/>
            <person name="Kells C."/>
            <person name="Kieu A."/>
            <person name="Kisner P."/>
            <person name="Kodira C."/>
            <person name="Kulbokas E."/>
            <person name="Labutti K."/>
            <person name="Lama D."/>
            <person name="Landers T."/>
            <person name="Leger J."/>
            <person name="Levine S."/>
            <person name="Lewis D."/>
            <person name="Lewis T."/>
            <person name="Lindblad-toh K."/>
            <person name="Liu X."/>
            <person name="Lokyitsang T."/>
            <person name="Lokyitsang Y."/>
            <person name="Lucien O."/>
            <person name="Lui A."/>
            <person name="Ma L.J."/>
            <person name="Mabbitt R."/>
            <person name="Macdonald J."/>
            <person name="Maclean C."/>
            <person name="Major J."/>
            <person name="Manning J."/>
            <person name="Marabella R."/>
            <person name="Maru K."/>
            <person name="Matthews C."/>
            <person name="Mauceli E."/>
            <person name="Mccarthy M."/>
            <person name="Mcdonough S."/>
            <person name="Mcghee T."/>
            <person name="Meldrim J."/>
            <person name="Meneus L."/>
            <person name="Mesirov J."/>
            <person name="Mihalev A."/>
            <person name="Mihova T."/>
            <person name="Mikkelsen T."/>
            <person name="Mlenga V."/>
            <person name="Moru K."/>
            <person name="Mozes J."/>
            <person name="Mulrain L."/>
            <person name="Munson G."/>
            <person name="Naylor J."/>
            <person name="Newes C."/>
            <person name="Nguyen C."/>
            <person name="Nguyen N."/>
            <person name="Nguyen T."/>
            <person name="Nicol R."/>
            <person name="Nielsen C."/>
            <person name="Nizzari M."/>
            <person name="Norbu C."/>
            <person name="Norbu N."/>
            <person name="O'donnell P."/>
            <person name="Okoawo O."/>
            <person name="O'leary S."/>
            <person name="Omotosho B."/>
            <person name="O'neill K."/>
            <person name="Osman S."/>
            <person name="Parker S."/>
            <person name="Perrin D."/>
            <person name="Phunkhang P."/>
            <person name="Piqani B."/>
            <person name="Purcell S."/>
            <person name="Rachupka T."/>
            <person name="Ramasamy U."/>
            <person name="Rameau R."/>
            <person name="Ray V."/>
            <person name="Raymond C."/>
            <person name="Retta R."/>
            <person name="Richardson S."/>
            <person name="Rise C."/>
            <person name="Rodriguez J."/>
            <person name="Rogers J."/>
            <person name="Rogov P."/>
            <person name="Rutman M."/>
            <person name="Schupbach R."/>
            <person name="Seaman C."/>
            <person name="Settipalli S."/>
            <person name="Sharpe T."/>
            <person name="Sheridan J."/>
            <person name="Sherpa N."/>
            <person name="Shi J."/>
            <person name="Smirnov S."/>
            <person name="Smith C."/>
            <person name="Sougnez C."/>
            <person name="Spencer B."/>
            <person name="Stalker J."/>
            <person name="Stange-thomann N."/>
            <person name="Stavropoulos S."/>
            <person name="Stetson K."/>
            <person name="Stone C."/>
            <person name="Stone S."/>
            <person name="Stubbs M."/>
            <person name="Talamas J."/>
            <person name="Tchuinga P."/>
            <person name="Tenzing P."/>
            <person name="Tesfaye S."/>
            <person name="Theodore J."/>
            <person name="Thoulutsang Y."/>
            <person name="Topham K."/>
            <person name="Towey S."/>
            <person name="Tsamla T."/>
            <person name="Tsomo N."/>
            <person name="Vallee D."/>
            <person name="Vassiliev H."/>
            <person name="Venkataraman V."/>
            <person name="Vinson J."/>
            <person name="Vo A."/>
            <person name="Wade C."/>
            <person name="Wang S."/>
            <person name="Wangchuk T."/>
            <person name="Wangdi T."/>
            <person name="Whittaker C."/>
            <person name="Wilkinson J."/>
            <person name="Wu Y."/>
            <person name="Wyman D."/>
            <person name="Yadav S."/>
            <person name="Yang S."/>
            <person name="Yang X."/>
            <person name="Yeager S."/>
            <person name="Yee E."/>
            <person name="Young G."/>
            <person name="Zainoun J."/>
            <person name="Zembeck L."/>
            <person name="Zimmer A."/>
            <person name="Zody M."/>
            <person name="Lander E."/>
        </authorList>
    </citation>
    <scope>NUCLEOTIDE SEQUENCE [LARGE SCALE GENOMIC DNA]</scope>
</reference>
<evidence type="ECO:0000313" key="3">
    <source>
        <dbReference type="Proteomes" id="UP000007875"/>
    </source>
</evidence>
<organism evidence="2 3">
    <name type="scientific">Ciona savignyi</name>
    <name type="common">Pacific transparent sea squirt</name>
    <dbReference type="NCBI Taxonomy" id="51511"/>
    <lineage>
        <taxon>Eukaryota</taxon>
        <taxon>Metazoa</taxon>
        <taxon>Chordata</taxon>
        <taxon>Tunicata</taxon>
        <taxon>Ascidiacea</taxon>
        <taxon>Phlebobranchia</taxon>
        <taxon>Cionidae</taxon>
        <taxon>Ciona</taxon>
    </lineage>
</organism>
<dbReference type="AlphaFoldDB" id="H2Y7J7"/>
<feature type="compositionally biased region" description="Basic and acidic residues" evidence="1">
    <location>
        <begin position="72"/>
        <end position="87"/>
    </location>
</feature>
<dbReference type="Ensembl" id="ENSCSAVT00000001311.1">
    <property type="protein sequence ID" value="ENSCSAVP00000001295.1"/>
    <property type="gene ID" value="ENSCSAVG00000000722.1"/>
</dbReference>
<dbReference type="HOGENOM" id="CLU_2372132_0_0_1"/>
<feature type="region of interest" description="Disordered" evidence="1">
    <location>
        <begin position="72"/>
        <end position="95"/>
    </location>
</feature>
<keyword evidence="3" id="KW-1185">Reference proteome</keyword>
<name>H2Y7J7_CIOSA</name>
<accession>H2Y7J7</accession>
<proteinExistence type="predicted"/>
<dbReference type="Proteomes" id="UP000007875">
    <property type="component" value="Unassembled WGS sequence"/>
</dbReference>